<gene>
    <name evidence="1" type="ORF">E4U43_001690</name>
</gene>
<organism evidence="1 2">
    <name type="scientific">Claviceps pusilla</name>
    <dbReference type="NCBI Taxonomy" id="123648"/>
    <lineage>
        <taxon>Eukaryota</taxon>
        <taxon>Fungi</taxon>
        <taxon>Dikarya</taxon>
        <taxon>Ascomycota</taxon>
        <taxon>Pezizomycotina</taxon>
        <taxon>Sordariomycetes</taxon>
        <taxon>Hypocreomycetidae</taxon>
        <taxon>Hypocreales</taxon>
        <taxon>Clavicipitaceae</taxon>
        <taxon>Claviceps</taxon>
    </lineage>
</organism>
<dbReference type="AlphaFoldDB" id="A0A9P7N7D4"/>
<evidence type="ECO:0000313" key="1">
    <source>
        <dbReference type="EMBL" id="KAG6000110.1"/>
    </source>
</evidence>
<comment type="caution">
    <text evidence="1">The sequence shown here is derived from an EMBL/GenBank/DDBJ whole genome shotgun (WGS) entry which is preliminary data.</text>
</comment>
<feature type="non-terminal residue" evidence="1">
    <location>
        <position position="74"/>
    </location>
</feature>
<dbReference type="Proteomes" id="UP000748025">
    <property type="component" value="Unassembled WGS sequence"/>
</dbReference>
<proteinExistence type="predicted"/>
<accession>A0A9P7N7D4</accession>
<dbReference type="EMBL" id="SRPW01001565">
    <property type="protein sequence ID" value="KAG6000110.1"/>
    <property type="molecule type" value="Genomic_DNA"/>
</dbReference>
<reference evidence="1" key="1">
    <citation type="journal article" date="2020" name="bioRxiv">
        <title>Whole genome comparisons of ergot fungi reveals the divergence and evolution of species within the genus Claviceps are the result of varying mechanisms driving genome evolution and host range expansion.</title>
        <authorList>
            <person name="Wyka S.A."/>
            <person name="Mondo S.J."/>
            <person name="Liu M."/>
            <person name="Dettman J."/>
            <person name="Nalam V."/>
            <person name="Broders K.D."/>
        </authorList>
    </citation>
    <scope>NUCLEOTIDE SEQUENCE</scope>
    <source>
        <strain evidence="1">CCC 602</strain>
    </source>
</reference>
<protein>
    <submittedName>
        <fullName evidence="1">Uncharacterized protein</fullName>
    </submittedName>
</protein>
<evidence type="ECO:0000313" key="2">
    <source>
        <dbReference type="Proteomes" id="UP000748025"/>
    </source>
</evidence>
<name>A0A9P7N7D4_9HYPO</name>
<keyword evidence="2" id="KW-1185">Reference proteome</keyword>
<sequence>MRSLSSILDDISRLFRSESPGLLASWKIAVDLVKDDDKFAPQIAAVERMLRKSTHSLLVTKKLREEIAHGSELP</sequence>